<dbReference type="CDD" id="cd18809">
    <property type="entry name" value="SF1_C_RecD"/>
    <property type="match status" value="1"/>
</dbReference>
<dbReference type="CDD" id="cd17933">
    <property type="entry name" value="DEXSc_RecD-like"/>
    <property type="match status" value="1"/>
</dbReference>
<protein>
    <submittedName>
        <fullName evidence="2">Exodeoxyribonuclease-5</fullName>
    </submittedName>
</protein>
<dbReference type="Gene3D" id="2.30.30.940">
    <property type="match status" value="1"/>
</dbReference>
<feature type="domain" description="UvrD-like helicase C-terminal" evidence="1">
    <location>
        <begin position="410"/>
        <end position="461"/>
    </location>
</feature>
<name>A0A7L4UN48_BALHA</name>
<evidence type="ECO:0000259" key="1">
    <source>
        <dbReference type="Pfam" id="PF13538"/>
    </source>
</evidence>
<dbReference type="Pfam" id="PF13538">
    <property type="entry name" value="UvrD_C_2"/>
    <property type="match status" value="1"/>
</dbReference>
<comment type="caution">
    <text evidence="2">The sequence shown here is derived from an EMBL/GenBank/DDBJ whole genome shotgun (WGS) entry which is preliminary data.</text>
</comment>
<dbReference type="RefSeq" id="WP_116496992.1">
    <property type="nucleotide sequence ID" value="NZ_QENZ01000006.1"/>
</dbReference>
<gene>
    <name evidence="2" type="ORF">C7377_1784</name>
</gene>
<dbReference type="EMBL" id="QENZ01000006">
    <property type="protein sequence ID" value="PVX49368.1"/>
    <property type="molecule type" value="Genomic_DNA"/>
</dbReference>
<dbReference type="PANTHER" id="PTHR43788">
    <property type="entry name" value="DNA2/NAM7 HELICASE FAMILY MEMBER"/>
    <property type="match status" value="1"/>
</dbReference>
<proteinExistence type="predicted"/>
<dbReference type="OrthoDB" id="9803432at2"/>
<keyword evidence="3" id="KW-1185">Reference proteome</keyword>
<dbReference type="InterPro" id="IPR050534">
    <property type="entry name" value="Coronavir_polyprotein_1ab"/>
</dbReference>
<dbReference type="InterPro" id="IPR027417">
    <property type="entry name" value="P-loop_NTPase"/>
</dbReference>
<evidence type="ECO:0000313" key="2">
    <source>
        <dbReference type="EMBL" id="PVX49368.1"/>
    </source>
</evidence>
<dbReference type="AlphaFoldDB" id="A0A7L4UN48"/>
<organism evidence="2 3">
    <name type="scientific">Balneicella halophila</name>
    <dbReference type="NCBI Taxonomy" id="1537566"/>
    <lineage>
        <taxon>Bacteria</taxon>
        <taxon>Pseudomonadati</taxon>
        <taxon>Bacteroidota</taxon>
        <taxon>Bacteroidia</taxon>
        <taxon>Bacteroidales</taxon>
        <taxon>Balneicellaceae</taxon>
        <taxon>Balneicella</taxon>
    </lineage>
</organism>
<sequence length="473" mass="54346">MLNKYISESIKKFFPHTPTDLQLDFFDRISNYLLDRNSNKVFILKGYAGTGKTSAVAALVKAMKKQKMKIILLAPTGRAAKVFSGFANTPTWTIHKHIYRQKSDEDGMGDFVLNFNKARNTLFIIDEASMLSDEDTYSPFGSGRLLTDVFRFIFETGNNNKLLLVGDTAQLPPVGLELGHALDASYIYETFHYSVEEITLKEVIRQEFDSGILENATSLRKKLTANETDTLKLSESFDVMHITGGELIERLSDSYSKEGVEETIVITRSNKRANGYNEGIRKTILYREDEVAVGDYLMVVKNNYYWKDDEAKLEFIANGEIAEITAFKRIEELYGFRFAEVSLRFVNYDIEIETKILLDTLTSQSPALSREENKQLYLNVLEDYADLTNKKKRQKAMRENPYFNALQVKFAYAITCHKSQGGQWDVVFVDQGYLTDDMLGDDYYRWLYTAVTRAKKKLFFVNFQEKYRTTTAS</sequence>
<reference evidence="2 3" key="1">
    <citation type="submission" date="2018-05" db="EMBL/GenBank/DDBJ databases">
        <title>Genomic Encyclopedia of Type Strains, Phase IV (KMG-IV): sequencing the most valuable type-strain genomes for metagenomic binning, comparative biology and taxonomic classification.</title>
        <authorList>
            <person name="Goeker M."/>
        </authorList>
    </citation>
    <scope>NUCLEOTIDE SEQUENCE [LARGE SCALE GENOMIC DNA]</scope>
    <source>
        <strain evidence="2 3">DSM 28579</strain>
    </source>
</reference>
<accession>A0A7L4UN48</accession>
<dbReference type="InterPro" id="IPR027785">
    <property type="entry name" value="UvrD-like_helicase_C"/>
</dbReference>
<dbReference type="Proteomes" id="UP000251835">
    <property type="component" value="Unassembled WGS sequence"/>
</dbReference>
<dbReference type="Gene3D" id="3.40.50.300">
    <property type="entry name" value="P-loop containing nucleotide triphosphate hydrolases"/>
    <property type="match status" value="3"/>
</dbReference>
<evidence type="ECO:0000313" key="3">
    <source>
        <dbReference type="Proteomes" id="UP000251835"/>
    </source>
</evidence>
<dbReference type="Pfam" id="PF13604">
    <property type="entry name" value="AAA_30"/>
    <property type="match status" value="1"/>
</dbReference>
<dbReference type="SUPFAM" id="SSF52540">
    <property type="entry name" value="P-loop containing nucleoside triphosphate hydrolases"/>
    <property type="match status" value="1"/>
</dbReference>